<evidence type="ECO:0000256" key="5">
    <source>
        <dbReference type="ARBA" id="ARBA00022692"/>
    </source>
</evidence>
<dbReference type="SUPFAM" id="SSF161098">
    <property type="entry name" value="MetI-like"/>
    <property type="match status" value="1"/>
</dbReference>
<keyword evidence="6 8" id="KW-1133">Transmembrane helix</keyword>
<dbReference type="PANTHER" id="PTHR43744">
    <property type="entry name" value="ABC TRANSPORTER PERMEASE PROTEIN MG189-RELATED-RELATED"/>
    <property type="match status" value="1"/>
</dbReference>
<feature type="transmembrane region" description="Helical" evidence="8">
    <location>
        <begin position="183"/>
        <end position="203"/>
    </location>
</feature>
<evidence type="ECO:0000313" key="11">
    <source>
        <dbReference type="Proteomes" id="UP000182737"/>
    </source>
</evidence>
<dbReference type="Proteomes" id="UP000182737">
    <property type="component" value="Unassembled WGS sequence"/>
</dbReference>
<dbReference type="PROSITE" id="PS50928">
    <property type="entry name" value="ABC_TM1"/>
    <property type="match status" value="1"/>
</dbReference>
<protein>
    <recommendedName>
        <fullName evidence="2">sn-glycerol-3-phosphate transport system permease protein UgpE</fullName>
    </recommendedName>
</protein>
<accession>A0A1I3MC14</accession>
<dbReference type="InterPro" id="IPR035906">
    <property type="entry name" value="MetI-like_sf"/>
</dbReference>
<feature type="transmembrane region" description="Helical" evidence="8">
    <location>
        <begin position="238"/>
        <end position="256"/>
    </location>
</feature>
<gene>
    <name evidence="10" type="ORF">SAMN04487775_108168</name>
</gene>
<dbReference type="GO" id="GO:0055085">
    <property type="term" value="P:transmembrane transport"/>
    <property type="evidence" value="ECO:0007669"/>
    <property type="project" value="InterPro"/>
</dbReference>
<keyword evidence="10" id="KW-0762">Sugar transport</keyword>
<dbReference type="RefSeq" id="WP_074932808.1">
    <property type="nucleotide sequence ID" value="NZ_FORI01000008.1"/>
</dbReference>
<evidence type="ECO:0000256" key="6">
    <source>
        <dbReference type="ARBA" id="ARBA00022989"/>
    </source>
</evidence>
<evidence type="ECO:0000313" key="10">
    <source>
        <dbReference type="EMBL" id="SFI94255.1"/>
    </source>
</evidence>
<evidence type="ECO:0000256" key="8">
    <source>
        <dbReference type="RuleBase" id="RU363032"/>
    </source>
</evidence>
<evidence type="ECO:0000256" key="3">
    <source>
        <dbReference type="ARBA" id="ARBA00022448"/>
    </source>
</evidence>
<feature type="transmembrane region" description="Helical" evidence="8">
    <location>
        <begin position="112"/>
        <end position="131"/>
    </location>
</feature>
<sequence length="338" mass="38648">MTKDEKKVQKASKKAELAARRANFWERNEASDGILLKETIKKYLLSFFRFILLFGMCFMIIQPILNKISVSFMSERDLYDTTIILIPKHFTLANWKIASILLEYKTTLFNTIWVSLLVSVIEVAMCSIVGYGFSRFQFPLKRFWFFCVILIIVIPPQTIQTSLFLSFRYFNFFGKTINLRGNMLPYLMMCLTCQGLKNGLYIFMIRQFFMGFPFELEEAAYVDGCGPLKTFVRIMVPGAKPIITSCFLFSFVWQWTDGFYSNMFLGKIKLLAGNLGNVVEKLGGYLAQLNGGTAIVPTGYANAILSTATLMSIFPVIILYIFCQRMFVESLASTGVKM</sequence>
<keyword evidence="4" id="KW-1003">Cell membrane</keyword>
<feature type="domain" description="ABC transmembrane type-1" evidence="9">
    <location>
        <begin position="108"/>
        <end position="322"/>
    </location>
</feature>
<dbReference type="GO" id="GO:0005886">
    <property type="term" value="C:plasma membrane"/>
    <property type="evidence" value="ECO:0007669"/>
    <property type="project" value="UniProtKB-SubCell"/>
</dbReference>
<feature type="transmembrane region" description="Helical" evidence="8">
    <location>
        <begin position="143"/>
        <end position="163"/>
    </location>
</feature>
<dbReference type="Pfam" id="PF00528">
    <property type="entry name" value="BPD_transp_1"/>
    <property type="match status" value="1"/>
</dbReference>
<comment type="similarity">
    <text evidence="8">Belongs to the binding-protein-dependent transport system permease family.</text>
</comment>
<evidence type="ECO:0000256" key="1">
    <source>
        <dbReference type="ARBA" id="ARBA00004651"/>
    </source>
</evidence>
<evidence type="ECO:0000256" key="7">
    <source>
        <dbReference type="ARBA" id="ARBA00023136"/>
    </source>
</evidence>
<reference evidence="11" key="1">
    <citation type="submission" date="2016-10" db="EMBL/GenBank/DDBJ databases">
        <authorList>
            <person name="Varghese N."/>
            <person name="Submissions S."/>
        </authorList>
    </citation>
    <scope>NUCLEOTIDE SEQUENCE [LARGE SCALE GENOMIC DNA]</scope>
    <source>
        <strain evidence="11">XBD1002</strain>
    </source>
</reference>
<feature type="transmembrane region" description="Helical" evidence="8">
    <location>
        <begin position="300"/>
        <end position="323"/>
    </location>
</feature>
<keyword evidence="3 8" id="KW-0813">Transport</keyword>
<dbReference type="OrthoDB" id="356811at2"/>
<dbReference type="CDD" id="cd06261">
    <property type="entry name" value="TM_PBP2"/>
    <property type="match status" value="1"/>
</dbReference>
<dbReference type="InterPro" id="IPR000515">
    <property type="entry name" value="MetI-like"/>
</dbReference>
<keyword evidence="11" id="KW-1185">Reference proteome</keyword>
<evidence type="ECO:0000259" key="9">
    <source>
        <dbReference type="PROSITE" id="PS50928"/>
    </source>
</evidence>
<proteinExistence type="inferred from homology"/>
<name>A0A1I3MC14_9SPIR</name>
<dbReference type="Gene3D" id="1.10.3720.10">
    <property type="entry name" value="MetI-like"/>
    <property type="match status" value="1"/>
</dbReference>
<dbReference type="PANTHER" id="PTHR43744:SF8">
    <property type="entry name" value="SN-GLYCEROL-3-PHOSPHATE TRANSPORT SYSTEM PERMEASE PROTEIN UGPE"/>
    <property type="match status" value="1"/>
</dbReference>
<evidence type="ECO:0000256" key="4">
    <source>
        <dbReference type="ARBA" id="ARBA00022475"/>
    </source>
</evidence>
<dbReference type="EMBL" id="FORI01000008">
    <property type="protein sequence ID" value="SFI94255.1"/>
    <property type="molecule type" value="Genomic_DNA"/>
</dbReference>
<keyword evidence="7 8" id="KW-0472">Membrane</keyword>
<dbReference type="AlphaFoldDB" id="A0A1I3MC14"/>
<comment type="subcellular location">
    <subcellularLocation>
        <location evidence="1 8">Cell membrane</location>
        <topology evidence="1 8">Multi-pass membrane protein</topology>
    </subcellularLocation>
</comment>
<keyword evidence="5 8" id="KW-0812">Transmembrane</keyword>
<evidence type="ECO:0000256" key="2">
    <source>
        <dbReference type="ARBA" id="ARBA00020515"/>
    </source>
</evidence>
<feature type="transmembrane region" description="Helical" evidence="8">
    <location>
        <begin position="43"/>
        <end position="65"/>
    </location>
</feature>
<organism evidence="10 11">
    <name type="scientific">Treponema bryantii</name>
    <dbReference type="NCBI Taxonomy" id="163"/>
    <lineage>
        <taxon>Bacteria</taxon>
        <taxon>Pseudomonadati</taxon>
        <taxon>Spirochaetota</taxon>
        <taxon>Spirochaetia</taxon>
        <taxon>Spirochaetales</taxon>
        <taxon>Treponemataceae</taxon>
        <taxon>Treponema</taxon>
    </lineage>
</organism>